<dbReference type="InterPro" id="IPR051209">
    <property type="entry name" value="FAD-bind_Monooxygenase_sf"/>
</dbReference>
<sequence length="626" mass="70805">MSKFTMLVRKCHVFPPSLRCATTTLQRHNYGMTNQQPLLGNFRRSLTTNAIPNLKPPQSHFQPETPNQESSSHVTEKHPLGTMRPVKVISIGAGFSGINMARALKRQGTNIEHIVYDKNPEVGGTWYENCYPGCASDDPSHNYQFSHTPNPGWSSLFAPAAEIQRYLLGVCDKYGLRDCIKLSHKIIRAEWDEANGEWVLRIKNEVTGVDFEDRCHFLLNSGGMFNDWKWPDIKGLHSFKGELVHSAKWQKNLDVKNKRIAVIGNGASGVQIVPVLQPEVTKLSHFVRTKTWISPNSKAVSHIMEEYELDTKHKFSERQIQKFREDPEKYTKFLKAIEALSNKRFKTILRGSPEALEAKRIISLYMADTLNHDKQLLEALIPNFPVGCRRVTPGIGYLKALTQPNVDVVTTGIEEVQSDGIKLTNGDFVKVDAIICATGFNCSFIPRFPIIGEFGNLQDIWRDQPSQAYMSCMVPAYLGPNGPLAHGAIPIITEQLSAFALKFIHKCQRENIASFRPQPQAVKEYTEHIAKFMTKTVWANEGVRSWYRNGKSEGPVLALHPGSQAHFFHMLEKPRWEDFEWRVGGGREKEGREGDNRFAYLGNGFSAKESEVGGDDTWYWGKADDI</sequence>
<evidence type="ECO:0000313" key="4">
    <source>
        <dbReference type="Proteomes" id="UP000019487"/>
    </source>
</evidence>
<dbReference type="STRING" id="1432307.W9CBD4"/>
<evidence type="ECO:0000256" key="1">
    <source>
        <dbReference type="ARBA" id="ARBA00010139"/>
    </source>
</evidence>
<dbReference type="HOGENOM" id="CLU_006937_6_1_1"/>
<proteinExistence type="inferred from homology"/>
<reference evidence="3 4" key="1">
    <citation type="journal article" date="2014" name="Genome Announc.">
        <title>Draft genome sequence of Sclerotinia borealis, a psychrophilic plant pathogenic fungus.</title>
        <authorList>
            <person name="Mardanov A.V."/>
            <person name="Beletsky A.V."/>
            <person name="Kadnikov V.V."/>
            <person name="Ignatov A.N."/>
            <person name="Ravin N.V."/>
        </authorList>
    </citation>
    <scope>NUCLEOTIDE SEQUENCE [LARGE SCALE GENOMIC DNA]</scope>
    <source>
        <strain evidence="4">F-4157</strain>
    </source>
</reference>
<evidence type="ECO:0000256" key="2">
    <source>
        <dbReference type="SAM" id="MobiDB-lite"/>
    </source>
</evidence>
<dbReference type="AlphaFoldDB" id="W9CBD4"/>
<dbReference type="PANTHER" id="PTHR42877:SF12">
    <property type="entry name" value="MONOOXYGENASE"/>
    <property type="match status" value="1"/>
</dbReference>
<feature type="compositionally biased region" description="Polar residues" evidence="2">
    <location>
        <begin position="59"/>
        <end position="73"/>
    </location>
</feature>
<comment type="caution">
    <text evidence="3">The sequence shown here is derived from an EMBL/GenBank/DDBJ whole genome shotgun (WGS) entry which is preliminary data.</text>
</comment>
<protein>
    <recommendedName>
        <fullName evidence="5">FAD/NAD(P)-binding domain-containing protein</fullName>
    </recommendedName>
</protein>
<dbReference type="SUPFAM" id="SSF51905">
    <property type="entry name" value="FAD/NAD(P)-binding domain"/>
    <property type="match status" value="2"/>
</dbReference>
<accession>W9CBD4</accession>
<evidence type="ECO:0000313" key="3">
    <source>
        <dbReference type="EMBL" id="ESZ93161.1"/>
    </source>
</evidence>
<keyword evidence="4" id="KW-1185">Reference proteome</keyword>
<dbReference type="EMBL" id="AYSA01000337">
    <property type="protein sequence ID" value="ESZ93161.1"/>
    <property type="molecule type" value="Genomic_DNA"/>
</dbReference>
<organism evidence="3 4">
    <name type="scientific">Sclerotinia borealis (strain F-4128)</name>
    <dbReference type="NCBI Taxonomy" id="1432307"/>
    <lineage>
        <taxon>Eukaryota</taxon>
        <taxon>Fungi</taxon>
        <taxon>Dikarya</taxon>
        <taxon>Ascomycota</taxon>
        <taxon>Pezizomycotina</taxon>
        <taxon>Leotiomycetes</taxon>
        <taxon>Helotiales</taxon>
        <taxon>Sclerotiniaceae</taxon>
        <taxon>Sclerotinia</taxon>
    </lineage>
</organism>
<dbReference type="InterPro" id="IPR036188">
    <property type="entry name" value="FAD/NAD-bd_sf"/>
</dbReference>
<dbReference type="Pfam" id="PF13450">
    <property type="entry name" value="NAD_binding_8"/>
    <property type="match status" value="1"/>
</dbReference>
<dbReference type="PANTHER" id="PTHR42877">
    <property type="entry name" value="L-ORNITHINE N(5)-MONOOXYGENASE-RELATED"/>
    <property type="match status" value="1"/>
</dbReference>
<dbReference type="Proteomes" id="UP000019487">
    <property type="component" value="Unassembled WGS sequence"/>
</dbReference>
<feature type="region of interest" description="Disordered" evidence="2">
    <location>
        <begin position="52"/>
        <end position="77"/>
    </location>
</feature>
<evidence type="ECO:0008006" key="5">
    <source>
        <dbReference type="Google" id="ProtNLM"/>
    </source>
</evidence>
<comment type="similarity">
    <text evidence="1">Belongs to the FAD-binding monooxygenase family.</text>
</comment>
<name>W9CBD4_SCLBF</name>
<gene>
    <name evidence="3" type="ORF">SBOR_6440</name>
</gene>
<dbReference type="OrthoDB" id="74360at2759"/>
<dbReference type="Gene3D" id="3.50.50.60">
    <property type="entry name" value="FAD/NAD(P)-binding domain"/>
    <property type="match status" value="2"/>
</dbReference>